<sequence length="405" mass="42947">MDERTTTGLLTTPPHTPGQRAYAGAVHLEPTSATAPRAGTTTDPLVAEAVREDVDAAVTRRLDVLAADLARVDPGAAPVLAEATALLTGGKRLRAAFCYWSWRAHGGAHESEHRAAAVGAGAALELFQAAALVHDDVMDRSDTRRGRPAAHRAFENLHTGERWTGDGEQFGTSGAILLGDVLLVACGAAFREATAEIPAPDAERARTTFDFMQTEVTLGQFLDVRAQSVPWGDDADADEERARVVLRTKSARYSVEHPVRIGAALAGADDADLEASASFGLPIGEAFQLRDDLLGVFGDPQVTGKPAGDDLREGKRTLLVNRALRSASDAGRRLLLERLGAPDLEADEIDRMKEILTSTGAVADVEVMIATRVERALAALDATSLDPDGAARLTELAVAATRRRS</sequence>
<dbReference type="Pfam" id="PF00348">
    <property type="entry name" value="polyprenyl_synt"/>
    <property type="match status" value="1"/>
</dbReference>
<reference evidence="8" key="1">
    <citation type="journal article" date="2019" name="Int. J. Syst. Evol. Microbiol.">
        <title>The Global Catalogue of Microorganisms (GCM) 10K type strain sequencing project: providing services to taxonomists for standard genome sequencing and annotation.</title>
        <authorList>
            <consortium name="The Broad Institute Genomics Platform"/>
            <consortium name="The Broad Institute Genome Sequencing Center for Infectious Disease"/>
            <person name="Wu L."/>
            <person name="Ma J."/>
        </authorList>
    </citation>
    <scope>NUCLEOTIDE SEQUENCE [LARGE SCALE GENOMIC DNA]</scope>
    <source>
        <strain evidence="8">NBRC 108565</strain>
    </source>
</reference>
<gene>
    <name evidence="7" type="ORF">GCM10025865_26400</name>
</gene>
<comment type="similarity">
    <text evidence="2 6">Belongs to the FPP/GGPP synthase family.</text>
</comment>
<evidence type="ECO:0000256" key="6">
    <source>
        <dbReference type="RuleBase" id="RU004466"/>
    </source>
</evidence>
<dbReference type="PANTHER" id="PTHR12001:SF85">
    <property type="entry name" value="SHORT CHAIN ISOPRENYL DIPHOSPHATE SYNTHASE"/>
    <property type="match status" value="1"/>
</dbReference>
<keyword evidence="4" id="KW-0479">Metal-binding</keyword>
<dbReference type="Gene3D" id="1.10.600.10">
    <property type="entry name" value="Farnesyl Diphosphate Synthase"/>
    <property type="match status" value="1"/>
</dbReference>
<dbReference type="EMBL" id="AP027729">
    <property type="protein sequence ID" value="BDZ43341.1"/>
    <property type="molecule type" value="Genomic_DNA"/>
</dbReference>
<evidence type="ECO:0000313" key="8">
    <source>
        <dbReference type="Proteomes" id="UP001321475"/>
    </source>
</evidence>
<evidence type="ECO:0000256" key="3">
    <source>
        <dbReference type="ARBA" id="ARBA00022679"/>
    </source>
</evidence>
<dbReference type="PROSITE" id="PS00444">
    <property type="entry name" value="POLYPRENYL_SYNTHASE_2"/>
    <property type="match status" value="1"/>
</dbReference>
<dbReference type="InterPro" id="IPR033749">
    <property type="entry name" value="Polyprenyl_synt_CS"/>
</dbReference>
<dbReference type="CDD" id="cd00685">
    <property type="entry name" value="Trans_IPPS_HT"/>
    <property type="match status" value="1"/>
</dbReference>
<evidence type="ECO:0000256" key="4">
    <source>
        <dbReference type="ARBA" id="ARBA00022723"/>
    </source>
</evidence>
<comment type="cofactor">
    <cofactor evidence="1">
        <name>Mg(2+)</name>
        <dbReference type="ChEBI" id="CHEBI:18420"/>
    </cofactor>
</comment>
<dbReference type="InterPro" id="IPR008949">
    <property type="entry name" value="Isoprenoid_synthase_dom_sf"/>
</dbReference>
<keyword evidence="5" id="KW-0460">Magnesium</keyword>
<evidence type="ECO:0000256" key="1">
    <source>
        <dbReference type="ARBA" id="ARBA00001946"/>
    </source>
</evidence>
<accession>A0ABM8G5G6</accession>
<dbReference type="SFLD" id="SFLDG01017">
    <property type="entry name" value="Polyprenyl_Transferase_Like"/>
    <property type="match status" value="1"/>
</dbReference>
<evidence type="ECO:0000313" key="7">
    <source>
        <dbReference type="EMBL" id="BDZ43341.1"/>
    </source>
</evidence>
<dbReference type="PANTHER" id="PTHR12001">
    <property type="entry name" value="GERANYLGERANYL PYROPHOSPHATE SYNTHASE"/>
    <property type="match status" value="1"/>
</dbReference>
<keyword evidence="3 6" id="KW-0808">Transferase</keyword>
<organism evidence="7 8">
    <name type="scientific">Paraoerskovia sediminicola</name>
    <dbReference type="NCBI Taxonomy" id="1138587"/>
    <lineage>
        <taxon>Bacteria</taxon>
        <taxon>Bacillati</taxon>
        <taxon>Actinomycetota</taxon>
        <taxon>Actinomycetes</taxon>
        <taxon>Micrococcales</taxon>
        <taxon>Cellulomonadaceae</taxon>
        <taxon>Paraoerskovia</taxon>
    </lineage>
</organism>
<dbReference type="PROSITE" id="PS00723">
    <property type="entry name" value="POLYPRENYL_SYNTHASE_1"/>
    <property type="match status" value="1"/>
</dbReference>
<protein>
    <submittedName>
        <fullName evidence="7">Geranylgeranyl pyrophosphate synthase</fullName>
    </submittedName>
</protein>
<proteinExistence type="inferred from homology"/>
<evidence type="ECO:0000256" key="5">
    <source>
        <dbReference type="ARBA" id="ARBA00022842"/>
    </source>
</evidence>
<keyword evidence="8" id="KW-1185">Reference proteome</keyword>
<dbReference type="SUPFAM" id="SSF48576">
    <property type="entry name" value="Terpenoid synthases"/>
    <property type="match status" value="1"/>
</dbReference>
<dbReference type="InterPro" id="IPR000092">
    <property type="entry name" value="Polyprenyl_synt"/>
</dbReference>
<dbReference type="Proteomes" id="UP001321475">
    <property type="component" value="Chromosome"/>
</dbReference>
<name>A0ABM8G5G6_9CELL</name>
<evidence type="ECO:0000256" key="2">
    <source>
        <dbReference type="ARBA" id="ARBA00006706"/>
    </source>
</evidence>
<dbReference type="SFLD" id="SFLDS00005">
    <property type="entry name" value="Isoprenoid_Synthase_Type_I"/>
    <property type="match status" value="1"/>
</dbReference>